<gene>
    <name evidence="2" type="ORF">ADICEAN_00118</name>
</gene>
<sequence length="308" mass="34650">MKIERLIFGLAICLLGCGPSRAYLTFDQEPPELKPVPFAERLITKNGEHVGYCAFSPDGTELYYAVTSDSWFPSKMIRISANDLEKKDTLYLKDRTYEGEPFITRDGNTLYFTALLAPAAGEQWHADIYRSSKTADGWGTPELLDTLINSKSSEWHLSMTDRGVVYFASERGKGTSAWNGDLYRAVVEGNSFSGLEKLPYPVNTEYHESDPLIAPDESFLIFHSNRPGGYGLESGGVIHCDLYISFNENGKWTEPVNMGPDINSEGIEMAPALTPDGKYFLFTRRRAIETAEPAQIFWVSSKIFKRYR</sequence>
<dbReference type="AlphaFoldDB" id="M7NBV1"/>
<evidence type="ECO:0000313" key="2">
    <source>
        <dbReference type="EMBL" id="EMR04666.1"/>
    </source>
</evidence>
<dbReference type="InterPro" id="IPR011042">
    <property type="entry name" value="6-blade_b-propeller_TolB-like"/>
</dbReference>
<feature type="chain" id="PRO_5004082027" evidence="1">
    <location>
        <begin position="23"/>
        <end position="308"/>
    </location>
</feature>
<protein>
    <submittedName>
        <fullName evidence="2">WD40-like Beta Propeller Repeat protein</fullName>
    </submittedName>
</protein>
<proteinExistence type="predicted"/>
<dbReference type="eggNOG" id="COG0823">
    <property type="taxonomic scope" value="Bacteria"/>
</dbReference>
<dbReference type="EMBL" id="AODQ01000002">
    <property type="protein sequence ID" value="EMR04666.1"/>
    <property type="molecule type" value="Genomic_DNA"/>
</dbReference>
<feature type="signal peptide" evidence="1">
    <location>
        <begin position="1"/>
        <end position="22"/>
    </location>
</feature>
<dbReference type="Pfam" id="PF07676">
    <property type="entry name" value="PD40"/>
    <property type="match status" value="3"/>
</dbReference>
<name>M7NBV1_9BACT</name>
<accession>M7NBV1</accession>
<comment type="caution">
    <text evidence="2">The sequence shown here is derived from an EMBL/GenBank/DDBJ whole genome shotgun (WGS) entry which is preliminary data.</text>
</comment>
<dbReference type="Proteomes" id="UP000011910">
    <property type="component" value="Unassembled WGS sequence"/>
</dbReference>
<organism evidence="2 3">
    <name type="scientific">Cesiribacter andamanensis AMV16</name>
    <dbReference type="NCBI Taxonomy" id="1279009"/>
    <lineage>
        <taxon>Bacteria</taxon>
        <taxon>Pseudomonadati</taxon>
        <taxon>Bacteroidota</taxon>
        <taxon>Cytophagia</taxon>
        <taxon>Cytophagales</taxon>
        <taxon>Cesiribacteraceae</taxon>
        <taxon>Cesiribacter</taxon>
    </lineage>
</organism>
<dbReference type="RefSeq" id="WP_009193531.1">
    <property type="nucleotide sequence ID" value="NZ_AODQ01000002.1"/>
</dbReference>
<keyword evidence="1" id="KW-0732">Signal</keyword>
<dbReference type="Gene3D" id="2.120.10.30">
    <property type="entry name" value="TolB, C-terminal domain"/>
    <property type="match status" value="1"/>
</dbReference>
<dbReference type="STRING" id="1279009.ADICEAN_00118"/>
<dbReference type="OrthoDB" id="9809364at2"/>
<evidence type="ECO:0000313" key="3">
    <source>
        <dbReference type="Proteomes" id="UP000011910"/>
    </source>
</evidence>
<evidence type="ECO:0000256" key="1">
    <source>
        <dbReference type="SAM" id="SignalP"/>
    </source>
</evidence>
<dbReference type="InterPro" id="IPR011659">
    <property type="entry name" value="WD40"/>
</dbReference>
<keyword evidence="3" id="KW-1185">Reference proteome</keyword>
<reference evidence="2 3" key="1">
    <citation type="journal article" date="2013" name="Genome Announc.">
        <title>Draft Genome Sequence of Cesiribacter andamanensis Strain AMV16T, Isolated from a Soil Sample from a Mud Volcano in the Andaman Islands, India.</title>
        <authorList>
            <person name="Shivaji S."/>
            <person name="Ara S."/>
            <person name="Begum Z."/>
            <person name="Srinivas T.N."/>
            <person name="Singh A."/>
            <person name="Kumar Pinnaka A."/>
        </authorList>
    </citation>
    <scope>NUCLEOTIDE SEQUENCE [LARGE SCALE GENOMIC DNA]</scope>
    <source>
        <strain evidence="2 3">AMV16</strain>
    </source>
</reference>
<dbReference type="SUPFAM" id="SSF82171">
    <property type="entry name" value="DPP6 N-terminal domain-like"/>
    <property type="match status" value="1"/>
</dbReference>